<reference evidence="9 10" key="1">
    <citation type="submission" date="2024-01" db="EMBL/GenBank/DDBJ databases">
        <authorList>
            <person name="Allen C."/>
            <person name="Tagirdzhanova G."/>
        </authorList>
    </citation>
    <scope>NUCLEOTIDE SEQUENCE [LARGE SCALE GENOMIC DNA]</scope>
</reference>
<evidence type="ECO:0000259" key="8">
    <source>
        <dbReference type="PROSITE" id="PS50102"/>
    </source>
</evidence>
<evidence type="ECO:0000256" key="5">
    <source>
        <dbReference type="ARBA" id="ARBA00023187"/>
    </source>
</evidence>
<dbReference type="EMBL" id="CAWUHB010000035">
    <property type="protein sequence ID" value="CAK7226165.1"/>
    <property type="molecule type" value="Genomic_DNA"/>
</dbReference>
<evidence type="ECO:0000256" key="7">
    <source>
        <dbReference type="SAM" id="MobiDB-lite"/>
    </source>
</evidence>
<protein>
    <recommendedName>
        <fullName evidence="8">RRM domain-containing protein</fullName>
    </recommendedName>
</protein>
<dbReference type="InterPro" id="IPR012677">
    <property type="entry name" value="Nucleotide-bd_a/b_plait_sf"/>
</dbReference>
<feature type="region of interest" description="Disordered" evidence="7">
    <location>
        <begin position="442"/>
        <end position="464"/>
    </location>
</feature>
<feature type="compositionally biased region" description="Low complexity" evidence="7">
    <location>
        <begin position="70"/>
        <end position="81"/>
    </location>
</feature>
<dbReference type="InterPro" id="IPR000504">
    <property type="entry name" value="RRM_dom"/>
</dbReference>
<sequence>MADREVAQIWTFPTDISQFDDDERISYSRLDRKYIAVQDDGTEFEFDQSLKRWIPLADDDDEANEIDQEINSINSVNGSGNWQPESRKRKPDHSYYQSEPRDQDRNGRRDNNGSNANASGTTSGNSNKRAKAQQAPRQPKQNTAVYVTGLPADATVDEVAELFSRKCGVIAEEIDSGRPRIKMYTNSDGTFKGDALVVFFKPQSVDMAIMLLDDTEFRFSSTPGARMHVQAADASYKKTNYQSETGTSTPAEGSTPGPLGEAPPTAASASESSASASSASASAPAPAPAPAPVSATAPSGPRQRFGGGKGGANQDKQKIIKKTQKLDAKLADWSSDEDERFAGMTRNARNAKWDKTVVLKHMFTLAELEEDPAALLDIKEDIREECSKLGEVTNVVLFDQEAAGIVSVKFKTADAAAACVRLMGGRAFDRRIVEASLATGREKYKKSKKGDDDGDKGSSEDDDD</sequence>
<keyword evidence="2" id="KW-0507">mRNA processing</keyword>
<organism evidence="9 10">
    <name type="scientific">Sporothrix curviconia</name>
    <dbReference type="NCBI Taxonomy" id="1260050"/>
    <lineage>
        <taxon>Eukaryota</taxon>
        <taxon>Fungi</taxon>
        <taxon>Dikarya</taxon>
        <taxon>Ascomycota</taxon>
        <taxon>Pezizomycotina</taxon>
        <taxon>Sordariomycetes</taxon>
        <taxon>Sordariomycetidae</taxon>
        <taxon>Ophiostomatales</taxon>
        <taxon>Ophiostomataceae</taxon>
        <taxon>Sporothrix</taxon>
    </lineage>
</organism>
<keyword evidence="10" id="KW-1185">Reference proteome</keyword>
<comment type="caution">
    <text evidence="9">The sequence shown here is derived from an EMBL/GenBank/DDBJ whole genome shotgun (WGS) entry which is preliminary data.</text>
</comment>
<feature type="compositionally biased region" description="Polar residues" evidence="7">
    <location>
        <begin position="237"/>
        <end position="252"/>
    </location>
</feature>
<feature type="compositionally biased region" description="Low complexity" evidence="7">
    <location>
        <begin position="112"/>
        <end position="141"/>
    </location>
</feature>
<dbReference type="CDD" id="cd12281">
    <property type="entry name" value="RRM1_TatSF1_like"/>
    <property type="match status" value="1"/>
</dbReference>
<evidence type="ECO:0000313" key="10">
    <source>
        <dbReference type="Proteomes" id="UP001642405"/>
    </source>
</evidence>
<feature type="region of interest" description="Disordered" evidence="7">
    <location>
        <begin position="235"/>
        <end position="317"/>
    </location>
</feature>
<dbReference type="InterPro" id="IPR035979">
    <property type="entry name" value="RBD_domain_sf"/>
</dbReference>
<evidence type="ECO:0000256" key="1">
    <source>
        <dbReference type="ARBA" id="ARBA00007747"/>
    </source>
</evidence>
<keyword evidence="5" id="KW-0508">mRNA splicing</keyword>
<dbReference type="PANTHER" id="PTHR15608">
    <property type="entry name" value="SPLICING FACTOR U2AF-ASSOCIATED PROTEIN 2"/>
    <property type="match status" value="1"/>
</dbReference>
<evidence type="ECO:0000256" key="6">
    <source>
        <dbReference type="PROSITE-ProRule" id="PRU00176"/>
    </source>
</evidence>
<feature type="compositionally biased region" description="Basic and acidic residues" evidence="7">
    <location>
        <begin position="449"/>
        <end position="464"/>
    </location>
</feature>
<gene>
    <name evidence="9" type="ORF">SCUCBS95973_006107</name>
</gene>
<dbReference type="InterPro" id="IPR034393">
    <property type="entry name" value="TatSF1-like"/>
</dbReference>
<dbReference type="PANTHER" id="PTHR15608:SF0">
    <property type="entry name" value="HIV TAT-SPECIFIC FACTOR 1"/>
    <property type="match status" value="1"/>
</dbReference>
<comment type="similarity">
    <text evidence="1">Belongs to the HTATSF1 family.</text>
</comment>
<dbReference type="SMART" id="SM00360">
    <property type="entry name" value="RRM"/>
    <property type="match status" value="2"/>
</dbReference>
<evidence type="ECO:0000313" key="9">
    <source>
        <dbReference type="EMBL" id="CAK7226165.1"/>
    </source>
</evidence>
<dbReference type="Proteomes" id="UP001642405">
    <property type="component" value="Unassembled WGS sequence"/>
</dbReference>
<keyword evidence="3" id="KW-0677">Repeat</keyword>
<feature type="compositionally biased region" description="Basic and acidic residues" evidence="7">
    <location>
        <begin position="99"/>
        <end position="111"/>
    </location>
</feature>
<feature type="domain" description="RRM" evidence="8">
    <location>
        <begin position="143"/>
        <end position="234"/>
    </location>
</feature>
<accession>A0ABP0C2F4</accession>
<feature type="compositionally biased region" description="Low complexity" evidence="7">
    <location>
        <begin position="262"/>
        <end position="284"/>
    </location>
</feature>
<dbReference type="SUPFAM" id="SSF54928">
    <property type="entry name" value="RNA-binding domain, RBD"/>
    <property type="match status" value="2"/>
</dbReference>
<evidence type="ECO:0000256" key="4">
    <source>
        <dbReference type="ARBA" id="ARBA00022884"/>
    </source>
</evidence>
<evidence type="ECO:0000256" key="3">
    <source>
        <dbReference type="ARBA" id="ARBA00022737"/>
    </source>
</evidence>
<dbReference type="CDD" id="cd12285">
    <property type="entry name" value="RRM3_RBM39_like"/>
    <property type="match status" value="1"/>
</dbReference>
<dbReference type="PROSITE" id="PS50102">
    <property type="entry name" value="RRM"/>
    <property type="match status" value="1"/>
</dbReference>
<name>A0ABP0C2F4_9PEZI</name>
<keyword evidence="4 6" id="KW-0694">RNA-binding</keyword>
<dbReference type="InterPro" id="IPR034392">
    <property type="entry name" value="TatSF1-like_RRM1"/>
</dbReference>
<evidence type="ECO:0000256" key="2">
    <source>
        <dbReference type="ARBA" id="ARBA00022664"/>
    </source>
</evidence>
<proteinExistence type="inferred from homology"/>
<dbReference type="Gene3D" id="3.30.70.330">
    <property type="match status" value="2"/>
</dbReference>
<feature type="region of interest" description="Disordered" evidence="7">
    <location>
        <begin position="70"/>
        <end position="144"/>
    </location>
</feature>